<gene>
    <name evidence="2" type="ORF">PZE19_22480</name>
</gene>
<dbReference type="RefSeq" id="WP_277862843.1">
    <property type="nucleotide sequence ID" value="NZ_JARRAG010000002.1"/>
</dbReference>
<organism evidence="2 3">
    <name type="scientific">Paludisphaera mucosa</name>
    <dbReference type="NCBI Taxonomy" id="3030827"/>
    <lineage>
        <taxon>Bacteria</taxon>
        <taxon>Pseudomonadati</taxon>
        <taxon>Planctomycetota</taxon>
        <taxon>Planctomycetia</taxon>
        <taxon>Isosphaerales</taxon>
        <taxon>Isosphaeraceae</taxon>
        <taxon>Paludisphaera</taxon>
    </lineage>
</organism>
<evidence type="ECO:0000313" key="3">
    <source>
        <dbReference type="Proteomes" id="UP001216907"/>
    </source>
</evidence>
<sequence>MYEALALAIEMNGGKPEDMKTALNYAADLAQRSHNPNHLVSAADKLMLKGFTDRVGPLLDEAHEKIPHRSEPLAMSINLAQKTRDPKRMADSIDRLLSLGWPGQDEYFRRESRKQAETLAKVLTEEGRTEEAEKLLGSLPAAEARDLYIRLSWDGDADYDLVVQEPLGATVAYTMPRSVFGGALIKNGLGAHPEEIYVCPRGFDGDYTVRIMMIANDAVRPATRLTLETITHEGDAKEVKKTVTLAPNDPKAKPVVVTLKDGRRTKVLPFVSPAVVRQSVEEVLENRSEKDKEKTKDQAPEAKKPETKPRNAIPIQ</sequence>
<evidence type="ECO:0000313" key="2">
    <source>
        <dbReference type="EMBL" id="MDG3006547.1"/>
    </source>
</evidence>
<feature type="compositionally biased region" description="Basic and acidic residues" evidence="1">
    <location>
        <begin position="284"/>
        <end position="309"/>
    </location>
</feature>
<keyword evidence="3" id="KW-1185">Reference proteome</keyword>
<name>A0ABT6FG49_9BACT</name>
<dbReference type="Proteomes" id="UP001216907">
    <property type="component" value="Unassembled WGS sequence"/>
</dbReference>
<protein>
    <submittedName>
        <fullName evidence="2">Uncharacterized protein</fullName>
    </submittedName>
</protein>
<dbReference type="EMBL" id="JARRAG010000002">
    <property type="protein sequence ID" value="MDG3006547.1"/>
    <property type="molecule type" value="Genomic_DNA"/>
</dbReference>
<feature type="region of interest" description="Disordered" evidence="1">
    <location>
        <begin position="279"/>
        <end position="316"/>
    </location>
</feature>
<accession>A0ABT6FG49</accession>
<proteinExistence type="predicted"/>
<reference evidence="2 3" key="1">
    <citation type="submission" date="2023-03" db="EMBL/GenBank/DDBJ databases">
        <title>Paludisphaera mucosa sp. nov. a novel planctomycete from northern fen.</title>
        <authorList>
            <person name="Ivanova A."/>
        </authorList>
    </citation>
    <scope>NUCLEOTIDE SEQUENCE [LARGE SCALE GENOMIC DNA]</scope>
    <source>
        <strain evidence="2 3">Pla2</strain>
    </source>
</reference>
<comment type="caution">
    <text evidence="2">The sequence shown here is derived from an EMBL/GenBank/DDBJ whole genome shotgun (WGS) entry which is preliminary data.</text>
</comment>
<evidence type="ECO:0000256" key="1">
    <source>
        <dbReference type="SAM" id="MobiDB-lite"/>
    </source>
</evidence>